<organism evidence="3 4">
    <name type="scientific">Segatella bryantii</name>
    <name type="common">Prevotella bryantii</name>
    <dbReference type="NCBI Taxonomy" id="77095"/>
    <lineage>
        <taxon>Bacteria</taxon>
        <taxon>Pseudomonadati</taxon>
        <taxon>Bacteroidota</taxon>
        <taxon>Bacteroidia</taxon>
        <taxon>Bacteroidales</taxon>
        <taxon>Prevotellaceae</taxon>
        <taxon>Segatella</taxon>
    </lineage>
</organism>
<name>A0AA37HX91_SEGBR</name>
<dbReference type="RefSeq" id="WP_006282071.1">
    <property type="nucleotide sequence ID" value="NZ_BPTR01000001.1"/>
</dbReference>
<dbReference type="Pfam" id="PF16314">
    <property type="entry name" value="DUF4954"/>
    <property type="match status" value="1"/>
</dbReference>
<dbReference type="EMBL" id="BPTR01000001">
    <property type="protein sequence ID" value="GJG28167.1"/>
    <property type="molecule type" value="Genomic_DNA"/>
</dbReference>
<dbReference type="Proteomes" id="UP000887043">
    <property type="component" value="Unassembled WGS sequence"/>
</dbReference>
<dbReference type="InterPro" id="IPR049208">
    <property type="entry name" value="DUF6819"/>
</dbReference>
<sequence>MDEYRSLTEEEIQILEKQGCIAEDWTAINVAEDFSPLYLKNVEFSGEIYLGVFEKNITFEDGFSRHSGIRHAILRDVTVGDNCLIENIGGYIYNYTIGEDSILVNIGKINTSTEYTFGRGNIISVINESDNGNTILFEGLTSNIAALMVKHADDKEFKSSMWKLVRNVIQSNTPERGEIGYGVKITNTLEITNSIIMDHCEVNGASRICETTLFTYPMDADSGIFIGNDVILENCIVVANASIMDGAKINNCFVGEACHIGKGASADNSLFFANSYLDNGESCAAFCGPFTVSHHKSTLLISGQYSFYNAGSNTNYSNHAYKMGPIHWGIIERGSKTASGTHILWPAQIGSFSMCMGKIQNHPCTLDLPFSYIFGSNDSTYLAPGRNITTVGTYRDISKWPKRDMRVRSGKNSIINFDWLNPTTIQECCRGKKVLEDLRTEQGEHMASYIYKGCNIRNKSLEKGIKYYDLAIRLFIGETLQKHLDIDLPSTSIGSGEWNDLAGLILPEEKELELIDNIKNGCITSYSELQEEMQNIHAHYEEYKWAWAFRIILSFYHLDTIGQEDIIHIQQDYQQALNEWNNAIKYDAENEFKMGDVAIETLNDFLNKQKY</sequence>
<evidence type="ECO:0000313" key="4">
    <source>
        <dbReference type="Proteomes" id="UP000887043"/>
    </source>
</evidence>
<dbReference type="AlphaFoldDB" id="A0AA37HX91"/>
<dbReference type="Pfam" id="PF20683">
    <property type="entry name" value="DUF6819"/>
    <property type="match status" value="1"/>
</dbReference>
<comment type="caution">
    <text evidence="3">The sequence shown here is derived from an EMBL/GenBank/DDBJ whole genome shotgun (WGS) entry which is preliminary data.</text>
</comment>
<dbReference type="InterPro" id="IPR032533">
    <property type="entry name" value="DUF4954"/>
</dbReference>
<evidence type="ECO:0000259" key="1">
    <source>
        <dbReference type="Pfam" id="PF16314"/>
    </source>
</evidence>
<accession>A0AA37HX91</accession>
<dbReference type="InterPro" id="IPR011004">
    <property type="entry name" value="Trimer_LpxA-like_sf"/>
</dbReference>
<dbReference type="Gene3D" id="2.160.10.10">
    <property type="entry name" value="Hexapeptide repeat proteins"/>
    <property type="match status" value="1"/>
</dbReference>
<feature type="domain" description="DUF4954" evidence="1">
    <location>
        <begin position="4"/>
        <end position="439"/>
    </location>
</feature>
<feature type="domain" description="DUF6819" evidence="2">
    <location>
        <begin position="489"/>
        <end position="594"/>
    </location>
</feature>
<dbReference type="SUPFAM" id="SSF51161">
    <property type="entry name" value="Trimeric LpxA-like enzymes"/>
    <property type="match status" value="1"/>
</dbReference>
<reference evidence="3" key="1">
    <citation type="submission" date="2021-08" db="EMBL/GenBank/DDBJ databases">
        <title>Prevotella lacticifex sp. nov., isolated from rumen of cow.</title>
        <authorList>
            <person name="Shinkai T."/>
            <person name="Ikeyama N."/>
            <person name="Kumagai M."/>
            <person name="Ohmori H."/>
            <person name="Sakamoto M."/>
            <person name="Ohkuma M."/>
            <person name="Mitsumori M."/>
        </authorList>
    </citation>
    <scope>NUCLEOTIDE SEQUENCE</scope>
    <source>
        <strain evidence="3">DSM 11371</strain>
    </source>
</reference>
<gene>
    <name evidence="3" type="ORF">PRRU23_18670</name>
</gene>
<evidence type="ECO:0000313" key="3">
    <source>
        <dbReference type="EMBL" id="GJG28167.1"/>
    </source>
</evidence>
<proteinExistence type="predicted"/>
<evidence type="ECO:0000259" key="2">
    <source>
        <dbReference type="Pfam" id="PF20683"/>
    </source>
</evidence>
<protein>
    <submittedName>
        <fullName evidence="3">DUF4954 domain-containing protein</fullName>
    </submittedName>
</protein>